<evidence type="ECO:0000256" key="11">
    <source>
        <dbReference type="SAM" id="Phobius"/>
    </source>
</evidence>
<dbReference type="GO" id="GO:0005886">
    <property type="term" value="C:plasma membrane"/>
    <property type="evidence" value="ECO:0007669"/>
    <property type="project" value="UniProtKB-SubCell"/>
</dbReference>
<evidence type="ECO:0000256" key="3">
    <source>
        <dbReference type="ARBA" id="ARBA00022448"/>
    </source>
</evidence>
<comment type="function">
    <text evidence="9">May be a proton symporter involved in the uptake of osmolytes such as proline and glycine betaine.</text>
</comment>
<dbReference type="PROSITE" id="PS50850">
    <property type="entry name" value="MFS"/>
    <property type="match status" value="1"/>
</dbReference>
<dbReference type="CDD" id="cd17369">
    <property type="entry name" value="MFS_ShiA_like"/>
    <property type="match status" value="1"/>
</dbReference>
<evidence type="ECO:0000313" key="14">
    <source>
        <dbReference type="Proteomes" id="UP000535890"/>
    </source>
</evidence>
<gene>
    <name evidence="13" type="ORF">BJ983_003005</name>
</gene>
<organism evidence="13 14">
    <name type="scientific">Actinomycetospora corticicola</name>
    <dbReference type="NCBI Taxonomy" id="663602"/>
    <lineage>
        <taxon>Bacteria</taxon>
        <taxon>Bacillati</taxon>
        <taxon>Actinomycetota</taxon>
        <taxon>Actinomycetes</taxon>
        <taxon>Pseudonocardiales</taxon>
        <taxon>Pseudonocardiaceae</taxon>
        <taxon>Actinomycetospora</taxon>
    </lineage>
</organism>
<dbReference type="Gene3D" id="1.20.1250.20">
    <property type="entry name" value="MFS general substrate transporter like domains"/>
    <property type="match status" value="1"/>
</dbReference>
<dbReference type="InterPro" id="IPR020846">
    <property type="entry name" value="MFS_dom"/>
</dbReference>
<keyword evidence="8 11" id="KW-0472">Membrane</keyword>
<keyword evidence="6" id="KW-0769">Symport</keyword>
<sequence>MSEQTRTHPSSGSSPRKVALASLVGTSIEWYDFYIYGLAAVTVFAPQFFPGSSPLAGSLAAFGTFAVGFIARPIGGVLFGHLGDRVGRRNTLVITLVTMGLATFLIGLLPSYATIGVAAPVLLVVLRLVQGFAVGGEWGGAVLLSTEHAPGGKRGFYGSFPQLGVPIGLIASNAVFLVLTAGLSPEAFSSWGWRVPFLASALLVIVGLWVRLQVTESEEFTEVRSAGQSMVLPIAGVLRHHLPQVLCGIALFTGITGVGYMAATFSIQYGASAYGMPRTGLIAVVLVVAVIEVPIILWFSAAADRWGLSRTILGGAVATAVVMAVFLPLLASASLVLAAVAIAGARWGSAPMWGPSGALAAQAYPAEVRYSGASVGYQLGSITGGALAPILTTLLLASPLGMVGASVYLVAIVVLSGIGAVLAARLLQKRAISSSV</sequence>
<evidence type="ECO:0000256" key="10">
    <source>
        <dbReference type="ARBA" id="ARBA00039918"/>
    </source>
</evidence>
<evidence type="ECO:0000256" key="8">
    <source>
        <dbReference type="ARBA" id="ARBA00023136"/>
    </source>
</evidence>
<dbReference type="RefSeq" id="WP_218890287.1">
    <property type="nucleotide sequence ID" value="NZ_BAABHP010000021.1"/>
</dbReference>
<dbReference type="FunFam" id="1.20.1250.20:FF:000001">
    <property type="entry name" value="Dicarboxylate MFS transporter"/>
    <property type="match status" value="1"/>
</dbReference>
<feature type="transmembrane region" description="Helical" evidence="11">
    <location>
        <begin position="191"/>
        <end position="210"/>
    </location>
</feature>
<comment type="subcellular location">
    <subcellularLocation>
        <location evidence="1">Cell membrane</location>
        <topology evidence="1">Multi-pass membrane protein</topology>
    </subcellularLocation>
</comment>
<evidence type="ECO:0000256" key="5">
    <source>
        <dbReference type="ARBA" id="ARBA00022692"/>
    </source>
</evidence>
<feature type="transmembrane region" description="Helical" evidence="11">
    <location>
        <begin position="55"/>
        <end position="80"/>
    </location>
</feature>
<dbReference type="SUPFAM" id="SSF103473">
    <property type="entry name" value="MFS general substrate transporter"/>
    <property type="match status" value="1"/>
</dbReference>
<evidence type="ECO:0000256" key="1">
    <source>
        <dbReference type="ARBA" id="ARBA00004651"/>
    </source>
</evidence>
<feature type="transmembrane region" description="Helical" evidence="11">
    <location>
        <begin position="156"/>
        <end position="179"/>
    </location>
</feature>
<feature type="transmembrane region" description="Helical" evidence="11">
    <location>
        <begin position="92"/>
        <end position="115"/>
    </location>
</feature>
<dbReference type="AlphaFoldDB" id="A0A7Y9DWN9"/>
<dbReference type="PANTHER" id="PTHR43045">
    <property type="entry name" value="SHIKIMATE TRANSPORTER"/>
    <property type="match status" value="1"/>
</dbReference>
<reference evidence="13 14" key="1">
    <citation type="submission" date="2020-07" db="EMBL/GenBank/DDBJ databases">
        <title>Sequencing the genomes of 1000 actinobacteria strains.</title>
        <authorList>
            <person name="Klenk H.-P."/>
        </authorList>
    </citation>
    <scope>NUCLEOTIDE SEQUENCE [LARGE SCALE GENOMIC DNA]</scope>
    <source>
        <strain evidence="13 14">DSM 45772</strain>
    </source>
</reference>
<dbReference type="GO" id="GO:0015293">
    <property type="term" value="F:symporter activity"/>
    <property type="evidence" value="ECO:0007669"/>
    <property type="project" value="UniProtKB-KW"/>
</dbReference>
<feature type="transmembrane region" description="Helical" evidence="11">
    <location>
        <begin position="279"/>
        <end position="300"/>
    </location>
</feature>
<dbReference type="EMBL" id="JACCBN010000001">
    <property type="protein sequence ID" value="NYD36903.1"/>
    <property type="molecule type" value="Genomic_DNA"/>
</dbReference>
<feature type="transmembrane region" description="Helical" evidence="11">
    <location>
        <begin position="245"/>
        <end position="267"/>
    </location>
</feature>
<feature type="domain" description="Major facilitator superfamily (MFS) profile" evidence="12">
    <location>
        <begin position="18"/>
        <end position="431"/>
    </location>
</feature>
<feature type="transmembrane region" description="Helical" evidence="11">
    <location>
        <begin position="312"/>
        <end position="345"/>
    </location>
</feature>
<feature type="transmembrane region" description="Helical" evidence="11">
    <location>
        <begin position="405"/>
        <end position="427"/>
    </location>
</feature>
<name>A0A7Y9DWN9_9PSEU</name>
<evidence type="ECO:0000313" key="13">
    <source>
        <dbReference type="EMBL" id="NYD36903.1"/>
    </source>
</evidence>
<evidence type="ECO:0000256" key="4">
    <source>
        <dbReference type="ARBA" id="ARBA00022475"/>
    </source>
</evidence>
<dbReference type="PANTHER" id="PTHR43045:SF1">
    <property type="entry name" value="SHIKIMATE TRANSPORTER"/>
    <property type="match status" value="1"/>
</dbReference>
<comment type="caution">
    <text evidence="13">The sequence shown here is derived from an EMBL/GenBank/DDBJ whole genome shotgun (WGS) entry which is preliminary data.</text>
</comment>
<dbReference type="PROSITE" id="PS00217">
    <property type="entry name" value="SUGAR_TRANSPORT_2"/>
    <property type="match status" value="1"/>
</dbReference>
<evidence type="ECO:0000256" key="7">
    <source>
        <dbReference type="ARBA" id="ARBA00022989"/>
    </source>
</evidence>
<evidence type="ECO:0000256" key="2">
    <source>
        <dbReference type="ARBA" id="ARBA00008240"/>
    </source>
</evidence>
<evidence type="ECO:0000259" key="12">
    <source>
        <dbReference type="PROSITE" id="PS50850"/>
    </source>
</evidence>
<keyword evidence="14" id="KW-1185">Reference proteome</keyword>
<keyword evidence="4" id="KW-1003">Cell membrane</keyword>
<comment type="similarity">
    <text evidence="2">Belongs to the major facilitator superfamily. Metabolite:H+ Symporter (MHS) family (TC 2.A.1.6) family.</text>
</comment>
<dbReference type="InterPro" id="IPR036259">
    <property type="entry name" value="MFS_trans_sf"/>
</dbReference>
<proteinExistence type="inferred from homology"/>
<evidence type="ECO:0000256" key="6">
    <source>
        <dbReference type="ARBA" id="ARBA00022847"/>
    </source>
</evidence>
<dbReference type="InterPro" id="IPR005829">
    <property type="entry name" value="Sugar_transporter_CS"/>
</dbReference>
<keyword evidence="7 11" id="KW-1133">Transmembrane helix</keyword>
<protein>
    <recommendedName>
        <fullName evidence="10">Putative proline/betaine transporter</fullName>
    </recommendedName>
</protein>
<dbReference type="Pfam" id="PF07690">
    <property type="entry name" value="MFS_1"/>
    <property type="match status" value="1"/>
</dbReference>
<keyword evidence="5 11" id="KW-0812">Transmembrane</keyword>
<dbReference type="InterPro" id="IPR011701">
    <property type="entry name" value="MFS"/>
</dbReference>
<dbReference type="Proteomes" id="UP000535890">
    <property type="component" value="Unassembled WGS sequence"/>
</dbReference>
<accession>A0A7Y9DWN9</accession>
<evidence type="ECO:0000256" key="9">
    <source>
        <dbReference type="ARBA" id="ARBA00037295"/>
    </source>
</evidence>
<keyword evidence="3" id="KW-0813">Transport</keyword>